<dbReference type="InterPro" id="IPR025724">
    <property type="entry name" value="GAG-pre-integrase_dom"/>
</dbReference>
<reference evidence="2" key="1">
    <citation type="journal article" date="2019" name="Sci. Rep.">
        <title>Draft genome of Tanacetum cinerariifolium, the natural source of mosquito coil.</title>
        <authorList>
            <person name="Yamashiro T."/>
            <person name="Shiraishi A."/>
            <person name="Satake H."/>
            <person name="Nakayama K."/>
        </authorList>
    </citation>
    <scope>NUCLEOTIDE SEQUENCE</scope>
</reference>
<protein>
    <submittedName>
        <fullName evidence="2">Integrase, catalytic region, zinc finger, CCHC-type, peptidase aspartic, catalytic</fullName>
    </submittedName>
</protein>
<dbReference type="SUPFAM" id="SSF53098">
    <property type="entry name" value="Ribonuclease H-like"/>
    <property type="match status" value="1"/>
</dbReference>
<gene>
    <name evidence="2" type="ORF">Tci_852504</name>
</gene>
<dbReference type="InterPro" id="IPR036397">
    <property type="entry name" value="RNaseH_sf"/>
</dbReference>
<dbReference type="Pfam" id="PF13976">
    <property type="entry name" value="gag_pre-integrs"/>
    <property type="match status" value="1"/>
</dbReference>
<dbReference type="EMBL" id="BKCJ011075504">
    <property type="protein sequence ID" value="GFC80534.1"/>
    <property type="molecule type" value="Genomic_DNA"/>
</dbReference>
<proteinExistence type="predicted"/>
<dbReference type="InterPro" id="IPR012337">
    <property type="entry name" value="RNaseH-like_sf"/>
</dbReference>
<dbReference type="PANTHER" id="PTHR42648:SF28">
    <property type="entry name" value="TRANSPOSON-ENCODED PROTEIN WITH RIBONUCLEASE H-LIKE AND RETROVIRUS ZINC FINGER-LIKE DOMAINS"/>
    <property type="match status" value="1"/>
</dbReference>
<sequence>MTKFHLFLDMEIWKSTCFIRDLKGNDLLKGSRGTDLYSITLQDTNSPNPICLMAKATSSQAWLWHRRLSHLNLDTINLMSKNDIMTLHAYFAAEGIQHQTFVDRTPEQNGVVERRNHTLVEAARTMLST</sequence>
<dbReference type="InterPro" id="IPR039537">
    <property type="entry name" value="Retrotran_Ty1/copia-like"/>
</dbReference>
<dbReference type="PANTHER" id="PTHR42648">
    <property type="entry name" value="TRANSPOSASE, PUTATIVE-RELATED"/>
    <property type="match status" value="1"/>
</dbReference>
<evidence type="ECO:0000259" key="1">
    <source>
        <dbReference type="Pfam" id="PF13976"/>
    </source>
</evidence>
<feature type="domain" description="GAG-pre-integrase" evidence="1">
    <location>
        <begin position="36"/>
        <end position="84"/>
    </location>
</feature>
<comment type="caution">
    <text evidence="2">The sequence shown here is derived from an EMBL/GenBank/DDBJ whole genome shotgun (WGS) entry which is preliminary data.</text>
</comment>
<dbReference type="AlphaFoldDB" id="A0A699RC52"/>
<organism evidence="2">
    <name type="scientific">Tanacetum cinerariifolium</name>
    <name type="common">Dalmatian daisy</name>
    <name type="synonym">Chrysanthemum cinerariifolium</name>
    <dbReference type="NCBI Taxonomy" id="118510"/>
    <lineage>
        <taxon>Eukaryota</taxon>
        <taxon>Viridiplantae</taxon>
        <taxon>Streptophyta</taxon>
        <taxon>Embryophyta</taxon>
        <taxon>Tracheophyta</taxon>
        <taxon>Spermatophyta</taxon>
        <taxon>Magnoliopsida</taxon>
        <taxon>eudicotyledons</taxon>
        <taxon>Gunneridae</taxon>
        <taxon>Pentapetalae</taxon>
        <taxon>asterids</taxon>
        <taxon>campanulids</taxon>
        <taxon>Asterales</taxon>
        <taxon>Asteraceae</taxon>
        <taxon>Asteroideae</taxon>
        <taxon>Anthemideae</taxon>
        <taxon>Anthemidinae</taxon>
        <taxon>Tanacetum</taxon>
    </lineage>
</organism>
<evidence type="ECO:0000313" key="2">
    <source>
        <dbReference type="EMBL" id="GFC80534.1"/>
    </source>
</evidence>
<name>A0A699RC52_TANCI</name>
<feature type="non-terminal residue" evidence="2">
    <location>
        <position position="129"/>
    </location>
</feature>
<accession>A0A699RC52</accession>
<dbReference type="Gene3D" id="3.30.420.10">
    <property type="entry name" value="Ribonuclease H-like superfamily/Ribonuclease H"/>
    <property type="match status" value="1"/>
</dbReference>
<dbReference type="GO" id="GO:0003676">
    <property type="term" value="F:nucleic acid binding"/>
    <property type="evidence" value="ECO:0007669"/>
    <property type="project" value="InterPro"/>
</dbReference>